<feature type="region of interest" description="Disordered" evidence="2">
    <location>
        <begin position="176"/>
        <end position="236"/>
    </location>
</feature>
<gene>
    <name evidence="3" type="ORF">cyc_03588</name>
</gene>
<feature type="region of interest" description="Disordered" evidence="2">
    <location>
        <begin position="885"/>
        <end position="928"/>
    </location>
</feature>
<feature type="compositionally biased region" description="Polar residues" evidence="2">
    <location>
        <begin position="885"/>
        <end position="901"/>
    </location>
</feature>
<feature type="region of interest" description="Disordered" evidence="2">
    <location>
        <begin position="357"/>
        <end position="376"/>
    </location>
</feature>
<protein>
    <recommendedName>
        <fullName evidence="5">AP2/ERF domain-containing protein</fullName>
    </recommendedName>
</protein>
<feature type="coiled-coil region" evidence="1">
    <location>
        <begin position="840"/>
        <end position="867"/>
    </location>
</feature>
<name>A0A1D3CTM5_9EIME</name>
<keyword evidence="4" id="KW-1185">Reference proteome</keyword>
<dbReference type="Proteomes" id="UP000095192">
    <property type="component" value="Unassembled WGS sequence"/>
</dbReference>
<proteinExistence type="predicted"/>
<feature type="region of interest" description="Disordered" evidence="2">
    <location>
        <begin position="1"/>
        <end position="103"/>
    </location>
</feature>
<evidence type="ECO:0000256" key="1">
    <source>
        <dbReference type="SAM" id="Coils"/>
    </source>
</evidence>
<evidence type="ECO:0000256" key="2">
    <source>
        <dbReference type="SAM" id="MobiDB-lite"/>
    </source>
</evidence>
<organism evidence="3 4">
    <name type="scientific">Cyclospora cayetanensis</name>
    <dbReference type="NCBI Taxonomy" id="88456"/>
    <lineage>
        <taxon>Eukaryota</taxon>
        <taxon>Sar</taxon>
        <taxon>Alveolata</taxon>
        <taxon>Apicomplexa</taxon>
        <taxon>Conoidasida</taxon>
        <taxon>Coccidia</taxon>
        <taxon>Eucoccidiorida</taxon>
        <taxon>Eimeriorina</taxon>
        <taxon>Eimeriidae</taxon>
        <taxon>Cyclospora</taxon>
    </lineage>
</organism>
<feature type="region of interest" description="Disordered" evidence="2">
    <location>
        <begin position="628"/>
        <end position="681"/>
    </location>
</feature>
<dbReference type="VEuPathDB" id="ToxoDB:cyc_03588"/>
<evidence type="ECO:0008006" key="5">
    <source>
        <dbReference type="Google" id="ProtNLM"/>
    </source>
</evidence>
<accession>A0A1D3CTM5</accession>
<feature type="region of interest" description="Disordered" evidence="2">
    <location>
        <begin position="565"/>
        <end position="603"/>
    </location>
</feature>
<feature type="coiled-coil region" evidence="1">
    <location>
        <begin position="113"/>
        <end position="172"/>
    </location>
</feature>
<dbReference type="EMBL" id="JROU02002007">
    <property type="protein sequence ID" value="OEH74551.1"/>
    <property type="molecule type" value="Genomic_DNA"/>
</dbReference>
<sequence length="928" mass="97702">MSGSLKGLQAEEHDGPDCRVATGAPMGCTDAARTAGGAVASFDGAPDAAAGKEFPAEGDIQAAASSSPVSLDHGSRLSGSSLPPEQGRPIDASSGGSRRASAAASSALEAEDIALLAKKLEEATGQLEAFTAATELGLRRCNLHAEALKADLADVYIRLAELTRELDDMEDEGAVAVPPAPRTAASDDPTRTEASGGAAAVEAGEKASGGSASAAAEGPPARGEQGGKRAFPQDAPPCPPSEGWAVRGPVLFCHGKEADALDLSAEMYLQSTDVLRHYLLASESERRERELHQQQIREAVLQQQGDRVPGVVFDPQRNCWEARWLEDGVPQAKSFSVLKYGDDLAYKLSVQCRLAHSSEGSGETPDTSGSSSSKDDIVAGCAPEIQAQSRSRVKGGVLARRCAAGGVGSAAASGTSQIKQEGQLAGGGGLSRPNGRGISYRNGILGVSFSRTGNAWLAYIKNRATKSQINRYFRVSVYGWRGAKRKAIEARLELEEEMRRQHQGQWDASPCIPPAVYYDAEADAWVAACQDPVTGQLITKVFRVAEMPGGAAAARSAAIEARLEMDEDDEEQEAHGPRDPEPEEADLPTPPDAAAAELSQPLSGGAEQQVGVFQFVGEASFAGGEYVASGAADDGRSKARKRRRVPAVSEGAPGATQGLKNRRPRGNGSPFDGAEQKRGSASLGEIDPAEFAVAAVETSATAAELVEAGKVPEPTQPPGGEATSATPFHCAAGVVTAAGLAPSGPADAQQQSAALPQVGGLCGTSQDSTLQVQQLSTLLASEQLQQQQKPYCCAQHLEMLQQMDEIQRQLPEVALCRQNMYRRLVALPEQPATPEQVRELESARADFEELSQQQLRMEQQLQLLNQQQYYHALQHRAELLQYPRTTQSSSNNRPSLPSQQAVCRGRPHPAPALAAASPPSMRNSAADG</sequence>
<reference evidence="3 4" key="1">
    <citation type="journal article" date="2016" name="BMC Genomics">
        <title>Comparative genomics reveals Cyclospora cayetanensis possesses coccidia-like metabolism and invasion components but unique surface antigens.</title>
        <authorList>
            <person name="Liu S."/>
            <person name="Wang L."/>
            <person name="Zheng H."/>
            <person name="Xu Z."/>
            <person name="Roellig D.M."/>
            <person name="Li N."/>
            <person name="Frace M.A."/>
            <person name="Tang K."/>
            <person name="Arrowood M.J."/>
            <person name="Moss D.M."/>
            <person name="Zhang L."/>
            <person name="Feng Y."/>
            <person name="Xiao L."/>
        </authorList>
    </citation>
    <scope>NUCLEOTIDE SEQUENCE [LARGE SCALE GENOMIC DNA]</scope>
    <source>
        <strain evidence="3 4">CHN_HEN01</strain>
    </source>
</reference>
<feature type="compositionally biased region" description="Low complexity" evidence="2">
    <location>
        <begin position="193"/>
        <end position="223"/>
    </location>
</feature>
<dbReference type="Gene3D" id="1.20.5.2050">
    <property type="match status" value="3"/>
</dbReference>
<feature type="compositionally biased region" description="Low complexity" evidence="2">
    <location>
        <begin position="90"/>
        <end position="103"/>
    </location>
</feature>
<evidence type="ECO:0000313" key="4">
    <source>
        <dbReference type="Proteomes" id="UP000095192"/>
    </source>
</evidence>
<evidence type="ECO:0000313" key="3">
    <source>
        <dbReference type="EMBL" id="OEH74551.1"/>
    </source>
</evidence>
<feature type="compositionally biased region" description="Polar residues" evidence="2">
    <location>
        <begin position="358"/>
        <end position="372"/>
    </location>
</feature>
<comment type="caution">
    <text evidence="3">The sequence shown here is derived from an EMBL/GenBank/DDBJ whole genome shotgun (WGS) entry which is preliminary data.</text>
</comment>
<dbReference type="InParanoid" id="A0A1D3CTM5"/>
<keyword evidence="1" id="KW-0175">Coiled coil</keyword>
<dbReference type="AlphaFoldDB" id="A0A1D3CTM5"/>